<dbReference type="Pfam" id="PF17973">
    <property type="entry name" value="bMG10"/>
    <property type="match status" value="1"/>
</dbReference>
<dbReference type="STRING" id="1499967.U27_03048"/>
<sequence>MKTGWLKFFVLSSILLVVIIQSAPATGYMQPPTVAAYTSGAISRASKIQIVFTENVVTLEKIGQEVEKSPFTFEPEIDGAAVWTSASTLVFIPKEKLSPGQAYNATLHLNDIMAVEPPLDPFFFEFTVIQQAFDINIDGLQAVHQADLKLLKLTGKVTTADTEEDEHFQHFLSARQNDKPLDIQWTHSNNKREHAFVVNGIIRGQGWSSVILQWDGSHIGVEQSDDRWISVPPSKGPFAVLQVKAVNRDEQYIEVRFNDPVKKDQDLNGLIDVAGTTGLRFALEDNIVRVYNPVRWQARVQLTVRPGIRSDFEYRLENEMSTAVDFSEILPQVRFVGKGVILPTTQGLTIPVETMNLTHVLVEAMQLYETNIPQFLQVNALDGNQELTRVGKVVWRKVVDLGFTPEQKNQWIRHGLDLTPLVQNNPGGMYQLTLSFKRQHIVYSCPESEETLENTMYELAQETGDWNLENSYWDAYQDSEEFDWDDWYDNRENPCHPSFYRERYYYSDHTVSASRNILVSDIGLIAKTGGDKQIIVAATDLKTTKPLAGIEVAVMDYQQQIQSMAKTDADGMALLRCEEPPFLIVAKRGEQRGYLKLEDGAALSVSHFDVRGQTIQKGLNGFLYGERGVWRPGDTMYLTFILFDSLRQLPKEHPVIFELLNPKGQLVKVLRKKEGLNGFYPFEVATEPDAPTGNWLARVRVGGATFEKVLKVATVMPNRLKLKLDFGDQQQIGAGESVTGTLAAAWLHGAIAKYLDADIELMLSQARTYFAEYPEYTFDDPTRQYEPESQRIFEGTLDENGNAAFSANINAENVSPGMLSANFTTRVFEPSGAFSIDQFSLPYHPYNQYVGLRLPKGDKRGMLLTDTQHTARFVLLDRQAQPVPSGQVEVKLYKVQWRWWWEEGANYAEAPSFEPLSQGVVDIHNGEGEWSFQIKYPEWGRYLVRACDLNGAHCTGKTVYIDWPGWAGRASKDIPGGATVLSFAADKDRYVVGEKIVLTIPTGKEGRGLVSIESGSKVVHTAWIEPSGAETTQYEFTATHEMTPNVYAHVTLLQPHLQTQNDLPIRMYGVIPLLVEDPATRLSPQLETPEQFMPETTAEIKVSEASGRPMTYTVAIVDEGLLDLTRFITPDPWKHFYQRVALGVKTWDVYDFVAGAYSGVLDKLLAIGGDDALRGKGRKNANRFPPMVRFMGPFTLEAGAANTHTVDIPQYVGSVRVMVVAAQDDAFGSAEKAVFVRKPLMILGTLPRVLGVQETVEMPVSVFAMDPTVKDVAVTVAVNGPVSIIGDAEKRLSFSDPGDDLITFILKTPLETGIANVKINAVSGSERITQTIEIDVRMPGEAMVDVYGEQLAPQETWQQNLTLPGIKGTNEVTLELSRIPPLNLDKRLKFLIRYPYGCVEQTTSSVFPQLYLDKLLELTPARQDDIQRNVQAGITRLQQFQTTEGGFAYWPGENKGDDWTSSYVGHFLIEARNAGYALPPNILEHWSAYQRTQAQQWQSQADQGQSELKQAYRLYTLALAGAPELGAMNRLREIGNLANPARWRLAAAYLIAGQPEAAQQLILKATTTVPEYRELAGTYGSSLRDKAMILEALTLLKQVEPAKQVAQEIASALNARDRWLSTQETACALIAMARYAGVTDQQSTDPGQFSFTWNAEPPQTLRLSAPILQIPLTALEVADQEAQAGKEEETSEDETETGIEDVEPEMPVNTLEVINTGAVMVFPRLIVSGVPRPGTETAAENGLSLAVQYFDRDGEALDPSIVECLEQGTDFSVQVTVTNTGYAGTYQELALTQIFPSGWEIRNMRLDPSDQKGTPVRSGAEYNYQDIRDDRVYTYFDLKQGESKTFTVKLNASYLGEFYLPMITVEAMYDAIINARVPGRWILVLQPGEIQG</sequence>
<dbReference type="HOGENOM" id="CLU_000965_2_1_0"/>
<dbReference type="PANTHER" id="PTHR40094">
    <property type="entry name" value="ALPHA-2-MACROGLOBULIN HOMOLOG"/>
    <property type="match status" value="1"/>
</dbReference>
<dbReference type="GO" id="GO:0004866">
    <property type="term" value="F:endopeptidase inhibitor activity"/>
    <property type="evidence" value="ECO:0007669"/>
    <property type="project" value="InterPro"/>
</dbReference>
<organism evidence="6 7">
    <name type="scientific">Vecturithrix granuli</name>
    <dbReference type="NCBI Taxonomy" id="1499967"/>
    <lineage>
        <taxon>Bacteria</taxon>
        <taxon>Candidatus Moduliflexota</taxon>
        <taxon>Candidatus Vecturitrichia</taxon>
        <taxon>Candidatus Vecturitrichales</taxon>
        <taxon>Candidatus Vecturitrichaceae</taxon>
        <taxon>Candidatus Vecturithrix</taxon>
    </lineage>
</organism>
<protein>
    <submittedName>
        <fullName evidence="6">Alpha-2-macroglobulin domain protein</fullName>
    </submittedName>
</protein>
<dbReference type="Pfam" id="PF00207">
    <property type="entry name" value="A2M"/>
    <property type="match status" value="1"/>
</dbReference>
<evidence type="ECO:0000313" key="7">
    <source>
        <dbReference type="Proteomes" id="UP000030661"/>
    </source>
</evidence>
<dbReference type="InterPro" id="IPR011626">
    <property type="entry name" value="Alpha-macroglobulin_TED"/>
</dbReference>
<dbReference type="Pfam" id="PF01835">
    <property type="entry name" value="MG2"/>
    <property type="match status" value="1"/>
</dbReference>
<dbReference type="Gene3D" id="1.50.10.20">
    <property type="match status" value="1"/>
</dbReference>
<dbReference type="InterPro" id="IPR002890">
    <property type="entry name" value="MG2"/>
</dbReference>
<dbReference type="GO" id="GO:0005615">
    <property type="term" value="C:extracellular space"/>
    <property type="evidence" value="ECO:0007669"/>
    <property type="project" value="InterPro"/>
</dbReference>
<dbReference type="Pfam" id="PF07678">
    <property type="entry name" value="TED_complement"/>
    <property type="match status" value="1"/>
</dbReference>
<evidence type="ECO:0000256" key="1">
    <source>
        <dbReference type="ARBA" id="ARBA00010556"/>
    </source>
</evidence>
<dbReference type="Pfam" id="PF07703">
    <property type="entry name" value="A2M_BRD"/>
    <property type="match status" value="1"/>
</dbReference>
<feature type="domain" description="Alpha-2-macroglobulin bait region" evidence="4">
    <location>
        <begin position="981"/>
        <end position="1124"/>
    </location>
</feature>
<dbReference type="InterPro" id="IPR011625">
    <property type="entry name" value="A2M_N_BRD"/>
</dbReference>
<dbReference type="InterPro" id="IPR047565">
    <property type="entry name" value="Alpha-macroglob_thiol-ester_cl"/>
</dbReference>
<dbReference type="eggNOG" id="COG2373">
    <property type="taxonomic scope" value="Bacteria"/>
</dbReference>
<dbReference type="Gene3D" id="2.60.40.1930">
    <property type="match status" value="1"/>
</dbReference>
<dbReference type="InterPro" id="IPR008930">
    <property type="entry name" value="Terpenoid_cyclase/PrenylTrfase"/>
</dbReference>
<evidence type="ECO:0000313" key="6">
    <source>
        <dbReference type="EMBL" id="GAK56086.1"/>
    </source>
</evidence>
<accession>A0A081BUT1</accession>
<keyword evidence="7" id="KW-1185">Reference proteome</keyword>
<dbReference type="CDD" id="cd02891">
    <property type="entry name" value="A2M_like"/>
    <property type="match status" value="1"/>
</dbReference>
<evidence type="ECO:0000259" key="4">
    <source>
        <dbReference type="SMART" id="SM01359"/>
    </source>
</evidence>
<dbReference type="SUPFAM" id="SSF48239">
    <property type="entry name" value="Terpenoid cyclases/Protein prenyltransferases"/>
    <property type="match status" value="1"/>
</dbReference>
<dbReference type="Pfam" id="PF17962">
    <property type="entry name" value="bMG6"/>
    <property type="match status" value="1"/>
</dbReference>
<dbReference type="Gene3D" id="2.60.40.3710">
    <property type="match status" value="1"/>
</dbReference>
<feature type="domain" description="Alpha-2-macroglobulin" evidence="5">
    <location>
        <begin position="1188"/>
        <end position="1276"/>
    </location>
</feature>
<dbReference type="SMART" id="SM01419">
    <property type="entry name" value="Thiol-ester_cl"/>
    <property type="match status" value="1"/>
</dbReference>
<dbReference type="InterPro" id="IPR041462">
    <property type="entry name" value="Bact_A2M_MG6"/>
</dbReference>
<dbReference type="InterPro" id="IPR021868">
    <property type="entry name" value="Alpha_2_Macroglob_MG3"/>
</dbReference>
<dbReference type="SMART" id="SM01360">
    <property type="entry name" value="A2M"/>
    <property type="match status" value="1"/>
</dbReference>
<dbReference type="Pfam" id="PF11974">
    <property type="entry name" value="bMG3"/>
    <property type="match status" value="1"/>
</dbReference>
<name>A0A081BUT1_VECG1</name>
<feature type="region of interest" description="Disordered" evidence="3">
    <location>
        <begin position="1679"/>
        <end position="1702"/>
    </location>
</feature>
<evidence type="ECO:0000256" key="3">
    <source>
        <dbReference type="SAM" id="MobiDB-lite"/>
    </source>
</evidence>
<dbReference type="InterPro" id="IPR001599">
    <property type="entry name" value="Macroglobln_a2"/>
</dbReference>
<keyword evidence="2" id="KW-0732">Signal</keyword>
<dbReference type="InterPro" id="IPR051802">
    <property type="entry name" value="YfhM-like"/>
</dbReference>
<dbReference type="Proteomes" id="UP000030661">
    <property type="component" value="Unassembled WGS sequence"/>
</dbReference>
<reference evidence="6 7" key="1">
    <citation type="journal article" date="2015" name="PeerJ">
        <title>First genomic representation of candidate bacterial phylum KSB3 points to enhanced environmental sensing as a trigger of wastewater bulking.</title>
        <authorList>
            <person name="Sekiguchi Y."/>
            <person name="Ohashi A."/>
            <person name="Parks D.H."/>
            <person name="Yamauchi T."/>
            <person name="Tyson G.W."/>
            <person name="Hugenholtz P."/>
        </authorList>
    </citation>
    <scope>NUCLEOTIDE SEQUENCE [LARGE SCALE GENOMIC DNA]</scope>
</reference>
<comment type="similarity">
    <text evidence="1">Belongs to the protease inhibitor I39 (alpha-2-macroglobulin) family. Bacterial alpha-2-macroglobulin subfamily.</text>
</comment>
<dbReference type="InterPro" id="IPR041203">
    <property type="entry name" value="Bact_A2M_MG5"/>
</dbReference>
<dbReference type="Pfam" id="PF17972">
    <property type="entry name" value="bMG5"/>
    <property type="match status" value="1"/>
</dbReference>
<feature type="compositionally biased region" description="Acidic residues" evidence="3">
    <location>
        <begin position="1689"/>
        <end position="1702"/>
    </location>
</feature>
<evidence type="ECO:0000256" key="2">
    <source>
        <dbReference type="ARBA" id="ARBA00022729"/>
    </source>
</evidence>
<dbReference type="InterPro" id="IPR041246">
    <property type="entry name" value="Bact_MG10"/>
</dbReference>
<gene>
    <name evidence="6" type="ORF">U27_03048</name>
</gene>
<evidence type="ECO:0000259" key="5">
    <source>
        <dbReference type="SMART" id="SM01360"/>
    </source>
</evidence>
<dbReference type="PANTHER" id="PTHR40094:SF1">
    <property type="entry name" value="UBIQUITIN DOMAIN-CONTAINING PROTEIN"/>
    <property type="match status" value="1"/>
</dbReference>
<proteinExistence type="inferred from homology"/>
<dbReference type="EMBL" id="DF820464">
    <property type="protein sequence ID" value="GAK56086.1"/>
    <property type="molecule type" value="Genomic_DNA"/>
</dbReference>
<dbReference type="SMART" id="SM01359">
    <property type="entry name" value="A2M_N_2"/>
    <property type="match status" value="1"/>
</dbReference>